<sequence length="143" mass="15962">MDLEAMNKQIKGYCKPHVDERGARLINKMKLIKFDKNLKKATFVSNSVDPCELYYIQIHYSHELVEALEAITGLPSYVEYQIEREPLKPVHKRFTIGETKPGSSCDDSGPSLAQRIAVLEQQVASLQAKVGALTTGASDSFSF</sequence>
<reference evidence="1 2" key="1">
    <citation type="submission" date="2020-08" db="EMBL/GenBank/DDBJ databases">
        <title>The isolate Caproiciproducens sp. 7D4C2 produces n-caproate at mildly acidic conditions from hexoses: genome and rBOX comparison with related strains and chain-elongating bacteria.</title>
        <authorList>
            <person name="Esquivel-Elizondo S."/>
            <person name="Bagci C."/>
            <person name="Temovska M."/>
            <person name="Jeon B.S."/>
            <person name="Bessarab I."/>
            <person name="Williams R.B.H."/>
            <person name="Huson D.H."/>
            <person name="Angenent L.T."/>
        </authorList>
    </citation>
    <scope>NUCLEOTIDE SEQUENCE [LARGE SCALE GENOMIC DNA]</scope>
    <source>
        <strain evidence="1 2">7D4C2</strain>
    </source>
</reference>
<gene>
    <name evidence="1" type="ORF">HCR03_09500</name>
</gene>
<evidence type="ECO:0000313" key="1">
    <source>
        <dbReference type="EMBL" id="QNK42414.1"/>
    </source>
</evidence>
<evidence type="ECO:0000313" key="2">
    <source>
        <dbReference type="Proteomes" id="UP000515909"/>
    </source>
</evidence>
<dbReference type="Proteomes" id="UP000515909">
    <property type="component" value="Chromosome"/>
</dbReference>
<organism evidence="1 2">
    <name type="scientific">Caproicibacter fermentans</name>
    <dbReference type="NCBI Taxonomy" id="2576756"/>
    <lineage>
        <taxon>Bacteria</taxon>
        <taxon>Bacillati</taxon>
        <taxon>Bacillota</taxon>
        <taxon>Clostridia</taxon>
        <taxon>Eubacteriales</taxon>
        <taxon>Acutalibacteraceae</taxon>
        <taxon>Caproicibacter</taxon>
    </lineage>
</organism>
<accession>A0A7G8TFM3</accession>
<dbReference type="KEGG" id="cfem:HCR03_09500"/>
<dbReference type="EMBL" id="CP060286">
    <property type="protein sequence ID" value="QNK42414.1"/>
    <property type="molecule type" value="Genomic_DNA"/>
</dbReference>
<protein>
    <submittedName>
        <fullName evidence="1">Uncharacterized protein</fullName>
    </submittedName>
</protein>
<dbReference type="RefSeq" id="WP_066648578.1">
    <property type="nucleotide sequence ID" value="NZ_CP060286.1"/>
</dbReference>
<dbReference type="AlphaFoldDB" id="A0A7G8TFM3"/>
<proteinExistence type="predicted"/>
<name>A0A7G8TFM3_9FIRM</name>